<organism evidence="3 4">
    <name type="scientific">Marinomonas alcarazii</name>
    <dbReference type="NCBI Taxonomy" id="491949"/>
    <lineage>
        <taxon>Bacteria</taxon>
        <taxon>Pseudomonadati</taxon>
        <taxon>Pseudomonadota</taxon>
        <taxon>Gammaproteobacteria</taxon>
        <taxon>Oceanospirillales</taxon>
        <taxon>Oceanospirillaceae</taxon>
        <taxon>Marinomonas</taxon>
    </lineage>
</organism>
<dbReference type="SUPFAM" id="SSF53850">
    <property type="entry name" value="Periplasmic binding protein-like II"/>
    <property type="match status" value="1"/>
</dbReference>
<dbReference type="PANTHER" id="PTHR33376">
    <property type="match status" value="1"/>
</dbReference>
<feature type="signal peptide" evidence="2">
    <location>
        <begin position="1"/>
        <end position="23"/>
    </location>
</feature>
<dbReference type="Proteomes" id="UP000247551">
    <property type="component" value="Unassembled WGS sequence"/>
</dbReference>
<dbReference type="EMBL" id="QKLW01000001">
    <property type="protein sequence ID" value="PYF84593.1"/>
    <property type="molecule type" value="Genomic_DNA"/>
</dbReference>
<evidence type="ECO:0000256" key="2">
    <source>
        <dbReference type="SAM" id="SignalP"/>
    </source>
</evidence>
<evidence type="ECO:0000313" key="4">
    <source>
        <dbReference type="Proteomes" id="UP000247551"/>
    </source>
</evidence>
<gene>
    <name evidence="3" type="ORF">DFP75_101631</name>
</gene>
<keyword evidence="1 2" id="KW-0732">Signal</keyword>
<dbReference type="NCBIfam" id="NF037995">
    <property type="entry name" value="TRAP_S1"/>
    <property type="match status" value="1"/>
</dbReference>
<dbReference type="InterPro" id="IPR038404">
    <property type="entry name" value="TRAP_DctP_sf"/>
</dbReference>
<evidence type="ECO:0000313" key="3">
    <source>
        <dbReference type="EMBL" id="PYF84593.1"/>
    </source>
</evidence>
<dbReference type="PANTHER" id="PTHR33376:SF15">
    <property type="entry name" value="BLL6794 PROTEIN"/>
    <property type="match status" value="1"/>
</dbReference>
<dbReference type="InterPro" id="IPR018389">
    <property type="entry name" value="DctP_fam"/>
</dbReference>
<evidence type="ECO:0000256" key="1">
    <source>
        <dbReference type="ARBA" id="ARBA00022729"/>
    </source>
</evidence>
<name>A0A318V927_9GAMM</name>
<sequence length="338" mass="36973">MSKIKTTLLGLALGCVASSAVLAQSTTTLRVATWAPNSNPQNAVVWPTWAKWVEEATEGRVDVEIINYTGHPKSIFSGVEDGIYDVGFSVNAYLSGRFLLTSIAEIPGETIDAASASSALWRVQQEYFKPANEYDGLTLLGMFVHAPGQMQTTFPVNRLEDLKGKKIRLGGGMVNELAKRLDVTPVIAPASKSYEMLQQGIVEGTFLPTGEQKSYRLAEVTSDLTLFPNGLYTTVFSIVMNPYTFDQLSEQDQKAIMSVSGEKLSRMAGKAWQEDATKGIAYAQENGINVVTLDKNDPRVIEMGKLTKGIDQVWLDSVADRQVDAKGALAAFRKYIKE</sequence>
<proteinExistence type="predicted"/>
<feature type="chain" id="PRO_5016292641" evidence="2">
    <location>
        <begin position="24"/>
        <end position="338"/>
    </location>
</feature>
<comment type="caution">
    <text evidence="3">The sequence shown here is derived from an EMBL/GenBank/DDBJ whole genome shotgun (WGS) entry which is preliminary data.</text>
</comment>
<dbReference type="CDD" id="cd13665">
    <property type="entry name" value="PBP2_TRAP_Dctp3_4"/>
    <property type="match status" value="1"/>
</dbReference>
<dbReference type="GO" id="GO:0055085">
    <property type="term" value="P:transmembrane transport"/>
    <property type="evidence" value="ECO:0007669"/>
    <property type="project" value="InterPro"/>
</dbReference>
<reference evidence="3 4" key="1">
    <citation type="submission" date="2018-06" db="EMBL/GenBank/DDBJ databases">
        <title>Genomic Encyclopedia of Type Strains, Phase III (KMG-III): the genomes of soil and plant-associated and newly described type strains.</title>
        <authorList>
            <person name="Whitman W."/>
        </authorList>
    </citation>
    <scope>NUCLEOTIDE SEQUENCE [LARGE SCALE GENOMIC DNA]</scope>
    <source>
        <strain evidence="3 4">CECT 7730</strain>
    </source>
</reference>
<dbReference type="Pfam" id="PF03480">
    <property type="entry name" value="DctP"/>
    <property type="match status" value="1"/>
</dbReference>
<dbReference type="AlphaFoldDB" id="A0A318V927"/>
<dbReference type="Gene3D" id="3.40.190.170">
    <property type="entry name" value="Bacterial extracellular solute-binding protein, family 7"/>
    <property type="match status" value="1"/>
</dbReference>
<accession>A0A318V927</accession>
<dbReference type="RefSeq" id="WP_110572135.1">
    <property type="nucleotide sequence ID" value="NZ_QKLW01000001.1"/>
</dbReference>
<keyword evidence="4" id="KW-1185">Reference proteome</keyword>
<protein>
    <submittedName>
        <fullName evidence="3">TRAP-type C4-dicarboxylate transport system substrate-binding protein</fullName>
    </submittedName>
</protein>